<sequence length="540" mass="58904">MDKRVRRSCLAIASILALTGCGTRDDVQEMPESKQPARTTPLHSERGGIGLLRSSGEKSQMNAVVTVNTHRSLVVTDTAIVNNFSLREVMDQLATQSGVTGLTGLAIYRQLWDTQNARPGINQGQHCNDQLSPGGQPIFNSFPYLCRPQEGAQAGQDPFTNPNSLNAYKAIGLFNRFDLAPADGANCGEYRIVFSRRSGDTNFAQRNFMIFEAVLNNPHPEEGLDGCLPVAEFWHRLTNNADLASRTALLKSFYFQGLPGGFRPVVHIDNYGADPFTVAGQIRTNQFMQSNWMLREFKLQKACNNGVCTQLKAILSTDKVNPFGGLFSPTSTHARAADFRFFFATQVEALARQDINLFNMDVQDQFNGGQSDAQGTENNYTFQFGSGTSALRSLIDAELTRIGSPLTANHIVARAKALSCAGCHELSNSADLGGGMQWPNSLGFTHISEQTENGPEGTRFRISPALLNVFLPHRKAVLEEYLSRPRPCHNVCNPGNPIATHCSTCASDVCAGDPFCCSGSWDVICVEQAQDVCGVTCNTL</sequence>
<proteinExistence type="predicted"/>
<dbReference type="Proteomes" id="UP000663090">
    <property type="component" value="Chromosome"/>
</dbReference>
<evidence type="ECO:0008006" key="4">
    <source>
        <dbReference type="Google" id="ProtNLM"/>
    </source>
</evidence>
<reference evidence="2 3" key="1">
    <citation type="submission" date="2021-02" db="EMBL/GenBank/DDBJ databases">
        <title>De Novo genome assembly of isolated myxobacteria.</title>
        <authorList>
            <person name="Stevens D.C."/>
        </authorList>
    </citation>
    <scope>NUCLEOTIDE SEQUENCE [LARGE SCALE GENOMIC DNA]</scope>
    <source>
        <strain evidence="2 3">SCHIC003</strain>
    </source>
</reference>
<evidence type="ECO:0000313" key="3">
    <source>
        <dbReference type="Proteomes" id="UP000663090"/>
    </source>
</evidence>
<accession>A0ABX7N270</accession>
<evidence type="ECO:0000313" key="2">
    <source>
        <dbReference type="EMBL" id="QSQ12708.1"/>
    </source>
</evidence>
<keyword evidence="3" id="KW-1185">Reference proteome</keyword>
<dbReference type="PROSITE" id="PS51257">
    <property type="entry name" value="PROKAR_LIPOPROTEIN"/>
    <property type="match status" value="1"/>
</dbReference>
<dbReference type="EMBL" id="CP071091">
    <property type="protein sequence ID" value="QSQ12708.1"/>
    <property type="molecule type" value="Genomic_DNA"/>
</dbReference>
<gene>
    <name evidence="2" type="ORF">JY572_30805</name>
</gene>
<feature type="region of interest" description="Disordered" evidence="1">
    <location>
        <begin position="25"/>
        <end position="53"/>
    </location>
</feature>
<protein>
    <recommendedName>
        <fullName evidence="4">Lipoprotein</fullName>
    </recommendedName>
</protein>
<evidence type="ECO:0000256" key="1">
    <source>
        <dbReference type="SAM" id="MobiDB-lite"/>
    </source>
</evidence>
<name>A0ABX7N270_9BACT</name>
<organism evidence="2 3">
    <name type="scientific">Myxococcus landrumensis</name>
    <dbReference type="NCBI Taxonomy" id="2813577"/>
    <lineage>
        <taxon>Bacteria</taxon>
        <taxon>Pseudomonadati</taxon>
        <taxon>Myxococcota</taxon>
        <taxon>Myxococcia</taxon>
        <taxon>Myxococcales</taxon>
        <taxon>Cystobacterineae</taxon>
        <taxon>Myxococcaceae</taxon>
        <taxon>Myxococcus</taxon>
    </lineage>
</organism>
<dbReference type="RefSeq" id="WP_206714426.1">
    <property type="nucleotide sequence ID" value="NZ_CP071091.1"/>
</dbReference>